<gene>
    <name evidence="1" type="ORF">Xbed_00786</name>
</gene>
<sequence>MRFPLGKVDLFYNYYSNIESKEEKRVNERIVSYKINRWQESHR</sequence>
<evidence type="ECO:0000313" key="2">
    <source>
        <dbReference type="Proteomes" id="UP000194204"/>
    </source>
</evidence>
<proteinExistence type="predicted"/>
<accession>A0A1Y2ST87</accession>
<dbReference type="Proteomes" id="UP000194204">
    <property type="component" value="Unassembled WGS sequence"/>
</dbReference>
<reference evidence="1 2" key="1">
    <citation type="submission" date="2017-01" db="EMBL/GenBank/DDBJ databases">
        <title>Deconstructing symbiosis and pathogenesis requirements using a combined genomic-metabolomic approach.</title>
        <authorList>
            <person name="Tobias N.J."/>
            <person name="Wolff H."/>
            <person name="Djahanschiri B."/>
            <person name="Ebersberger I."/>
            <person name="Bode H.B."/>
        </authorList>
    </citation>
    <scope>NUCLEOTIDE SEQUENCE [LARGE SCALE GENOMIC DNA]</scope>
    <source>
        <strain evidence="1 2">DSM 4764</strain>
    </source>
</reference>
<dbReference type="AlphaFoldDB" id="A0A1Y2ST87"/>
<comment type="caution">
    <text evidence="1">The sequence shown here is derived from an EMBL/GenBank/DDBJ whole genome shotgun (WGS) entry which is preliminary data.</text>
</comment>
<evidence type="ECO:0000313" key="1">
    <source>
        <dbReference type="EMBL" id="OTA21138.1"/>
    </source>
</evidence>
<name>A0A1Y2ST87_9GAMM</name>
<dbReference type="EMBL" id="MUBK01000004">
    <property type="protein sequence ID" value="OTA21138.1"/>
    <property type="molecule type" value="Genomic_DNA"/>
</dbReference>
<keyword evidence="2" id="KW-1185">Reference proteome</keyword>
<organism evidence="1 2">
    <name type="scientific">Xenorhabdus beddingii</name>
    <dbReference type="NCBI Taxonomy" id="40578"/>
    <lineage>
        <taxon>Bacteria</taxon>
        <taxon>Pseudomonadati</taxon>
        <taxon>Pseudomonadota</taxon>
        <taxon>Gammaproteobacteria</taxon>
        <taxon>Enterobacterales</taxon>
        <taxon>Morganellaceae</taxon>
        <taxon>Xenorhabdus</taxon>
    </lineage>
</organism>
<protein>
    <submittedName>
        <fullName evidence="1">Uncharacterized protein</fullName>
    </submittedName>
</protein>